<accession>A0ABU1JEX0</accession>
<dbReference type="SUPFAM" id="SSF48498">
    <property type="entry name" value="Tetracyclin repressor-like, C-terminal domain"/>
    <property type="match status" value="1"/>
</dbReference>
<dbReference type="InterPro" id="IPR009057">
    <property type="entry name" value="Homeodomain-like_sf"/>
</dbReference>
<dbReference type="InterPro" id="IPR025996">
    <property type="entry name" value="MT1864/Rv1816-like_C"/>
</dbReference>
<comment type="caution">
    <text evidence="6">The sequence shown here is derived from an EMBL/GenBank/DDBJ whole genome shotgun (WGS) entry which is preliminary data.</text>
</comment>
<evidence type="ECO:0000313" key="6">
    <source>
        <dbReference type="EMBL" id="MDR6270999.1"/>
    </source>
</evidence>
<evidence type="ECO:0000313" key="7">
    <source>
        <dbReference type="Proteomes" id="UP001185069"/>
    </source>
</evidence>
<name>A0ABU1JEX0_9MICC</name>
<dbReference type="Pfam" id="PF13305">
    <property type="entry name" value="TetR_C_33"/>
    <property type="match status" value="1"/>
</dbReference>
<dbReference type="SUPFAM" id="SSF46689">
    <property type="entry name" value="Homeodomain-like"/>
    <property type="match status" value="1"/>
</dbReference>
<keyword evidence="2 4" id="KW-0238">DNA-binding</keyword>
<dbReference type="PANTHER" id="PTHR30055">
    <property type="entry name" value="HTH-TYPE TRANSCRIPTIONAL REGULATOR RUTR"/>
    <property type="match status" value="1"/>
</dbReference>
<keyword evidence="1" id="KW-0805">Transcription regulation</keyword>
<keyword evidence="3" id="KW-0804">Transcription</keyword>
<organism evidence="6 7">
    <name type="scientific">Arthrobacter russicus</name>
    <dbReference type="NCBI Taxonomy" id="172040"/>
    <lineage>
        <taxon>Bacteria</taxon>
        <taxon>Bacillati</taxon>
        <taxon>Actinomycetota</taxon>
        <taxon>Actinomycetes</taxon>
        <taxon>Micrococcales</taxon>
        <taxon>Micrococcaceae</taxon>
        <taxon>Arthrobacter</taxon>
    </lineage>
</organism>
<dbReference type="Proteomes" id="UP001185069">
    <property type="component" value="Unassembled WGS sequence"/>
</dbReference>
<protein>
    <submittedName>
        <fullName evidence="6">AcrR family transcriptional regulator</fullName>
    </submittedName>
</protein>
<feature type="domain" description="HTH tetR-type" evidence="5">
    <location>
        <begin position="12"/>
        <end position="72"/>
    </location>
</feature>
<dbReference type="InterPro" id="IPR036271">
    <property type="entry name" value="Tet_transcr_reg_TetR-rel_C_sf"/>
</dbReference>
<sequence>MTANTRRERARESNRSRILDAALQILESEGASALTIRRVAGDVEYTAPVVYQHFAGKEALLLALIMLGFEDLRTDLERSAAQAPEAERFRLAARAYMDFAQRRPELYLLMNDGGVDSAERGRAAGAVIALTQGYLEAWASANGVGLGDAAAETNELVWGTLHGMASLGQIASIGHEHAAQLAERALDTLTFGWLRGALDQPAG</sequence>
<dbReference type="InterPro" id="IPR050109">
    <property type="entry name" value="HTH-type_TetR-like_transc_reg"/>
</dbReference>
<evidence type="ECO:0000256" key="1">
    <source>
        <dbReference type="ARBA" id="ARBA00023015"/>
    </source>
</evidence>
<evidence type="ECO:0000256" key="3">
    <source>
        <dbReference type="ARBA" id="ARBA00023163"/>
    </source>
</evidence>
<feature type="DNA-binding region" description="H-T-H motif" evidence="4">
    <location>
        <begin position="35"/>
        <end position="54"/>
    </location>
</feature>
<dbReference type="InterPro" id="IPR001647">
    <property type="entry name" value="HTH_TetR"/>
</dbReference>
<dbReference type="PANTHER" id="PTHR30055:SF234">
    <property type="entry name" value="HTH-TYPE TRANSCRIPTIONAL REGULATOR BETI"/>
    <property type="match status" value="1"/>
</dbReference>
<dbReference type="EMBL" id="JAVDQF010000001">
    <property type="protein sequence ID" value="MDR6270999.1"/>
    <property type="molecule type" value="Genomic_DNA"/>
</dbReference>
<dbReference type="PROSITE" id="PS50977">
    <property type="entry name" value="HTH_TETR_2"/>
    <property type="match status" value="1"/>
</dbReference>
<evidence type="ECO:0000259" key="5">
    <source>
        <dbReference type="PROSITE" id="PS50977"/>
    </source>
</evidence>
<gene>
    <name evidence="6" type="ORF">JOE69_003237</name>
</gene>
<evidence type="ECO:0000256" key="4">
    <source>
        <dbReference type="PROSITE-ProRule" id="PRU00335"/>
    </source>
</evidence>
<keyword evidence="7" id="KW-1185">Reference proteome</keyword>
<dbReference type="RefSeq" id="WP_309800497.1">
    <property type="nucleotide sequence ID" value="NZ_BAAAHY010000006.1"/>
</dbReference>
<dbReference type="Pfam" id="PF00440">
    <property type="entry name" value="TetR_N"/>
    <property type="match status" value="1"/>
</dbReference>
<reference evidence="6 7" key="1">
    <citation type="submission" date="2023-07" db="EMBL/GenBank/DDBJ databases">
        <title>Sequencing the genomes of 1000 actinobacteria strains.</title>
        <authorList>
            <person name="Klenk H.-P."/>
        </authorList>
    </citation>
    <scope>NUCLEOTIDE SEQUENCE [LARGE SCALE GENOMIC DNA]</scope>
    <source>
        <strain evidence="6 7">DSM 14555</strain>
    </source>
</reference>
<evidence type="ECO:0000256" key="2">
    <source>
        <dbReference type="ARBA" id="ARBA00023125"/>
    </source>
</evidence>
<dbReference type="PRINTS" id="PR00455">
    <property type="entry name" value="HTHTETR"/>
</dbReference>
<dbReference type="Gene3D" id="1.10.357.10">
    <property type="entry name" value="Tetracycline Repressor, domain 2"/>
    <property type="match status" value="1"/>
</dbReference>
<proteinExistence type="predicted"/>